<dbReference type="PANTHER" id="PTHR45639:SF3">
    <property type="entry name" value="HYPOXIA UP-REGULATED PROTEIN 1"/>
    <property type="match status" value="1"/>
</dbReference>
<keyword evidence="11" id="KW-1185">Reference proteome</keyword>
<keyword evidence="3" id="KW-0067">ATP-binding</keyword>
<dbReference type="SUPFAM" id="SSF100934">
    <property type="entry name" value="Heat shock protein 70kD (HSP70), C-terminal subdomain"/>
    <property type="match status" value="1"/>
</dbReference>
<keyword evidence="5" id="KW-0175">Coiled coil</keyword>
<dbReference type="PRINTS" id="PR00301">
    <property type="entry name" value="HEATSHOCK70"/>
</dbReference>
<dbReference type="PANTHER" id="PTHR45639">
    <property type="entry name" value="HSC70CB, ISOFORM G-RELATED"/>
    <property type="match status" value="1"/>
</dbReference>
<dbReference type="GO" id="GO:0030968">
    <property type="term" value="P:endoplasmic reticulum unfolded protein response"/>
    <property type="evidence" value="ECO:0007669"/>
    <property type="project" value="TreeGrafter"/>
</dbReference>
<dbReference type="EMBL" id="FLRE01000154">
    <property type="protein sequence ID" value="SBT40625.1"/>
    <property type="molecule type" value="Genomic_DNA"/>
</dbReference>
<reference evidence="10 11" key="1">
    <citation type="submission" date="2016-05" db="EMBL/GenBank/DDBJ databases">
        <authorList>
            <person name="Naeem Raeece"/>
        </authorList>
    </citation>
    <scope>NUCLEOTIDE SEQUENCE [LARGE SCALE GENOMIC DNA]</scope>
</reference>
<reference evidence="8" key="2">
    <citation type="submission" date="2016-05" db="EMBL/GenBank/DDBJ databases">
        <authorList>
            <person name="Lavstsen T."/>
            <person name="Jespersen J.S."/>
        </authorList>
    </citation>
    <scope>NUCLEOTIDE SEQUENCE [LARGE SCALE GENOMIC DNA]</scope>
</reference>
<feature type="compositionally biased region" description="Low complexity" evidence="6">
    <location>
        <begin position="865"/>
        <end position="876"/>
    </location>
</feature>
<feature type="compositionally biased region" description="Basic and acidic residues" evidence="6">
    <location>
        <begin position="877"/>
        <end position="899"/>
    </location>
</feature>
<keyword evidence="1" id="KW-0547">Nucleotide-binding</keyword>
<dbReference type="Gene3D" id="3.30.420.40">
    <property type="match status" value="2"/>
</dbReference>
<sequence length="926" mass="105451">MRRTLLFSIFLFGVLKDAMFVGSSSLLGIDFGSEYIKVSIVSPGKGFNILLNNQSKRKITNAISFAGKVRNFDEEAKIYSAKQPQLTLLNSNNFLAFTVLEGNQSEEELKEMNDTDSGSNSTTKVHFSMGEDASKYFAYDYVVDNVRGTINLKLKNDTVLSSEEITANILGYIKKLAYNHLNIDYKTKRNINVHIGCVISVPCNFSQRKKQALQNASKIAGLELLGIINGVTAAAIHNVHDLPLNTTKLTMYLDVGSKNINVGIATITNVENEKVRSRSVKVYACEVLEDNSGNKIDILLAEHLRKLFEKKNNGISISHDKKAMRKLLTAANKAKLLLSAKKSTEVFVESLHNNKSLSENITREEFDNIIEEVIMNFKIPINNALKKSSFELKNIEALELIGSAWRIPKVLNEITKFFDPLKVGMHLNSDEAITMGTLYVAAYNSANFRLKALDYEDVVSNEYTILVSTEEGIGDSAEEKVNGKGTPIELIAYNSKYPVSKTVVLKYRDNLKFSIFENGKVISEYSVNSLDEVTKKKFENLHPPKVNLKFHLDKFCILNLDSVLVVYEEVKEGEKADDKTEEKTDDKADDKADDKTDDKTDAKTDDKTEDKTDQKADEEETKAGQVVKHRIPLTYEKKDTKPMPLTQEEVKEKKELLKKMDDHDINFFLKSEKKNNLESLIYETRSKMKKDFFKKVCKEEMIKDYLNKLEEYEEWLYTENDEPLENVSDKIRELQDIYNPIKERAEELEGREIVIGKTNKKIKEIQEKINECSQKKPWADATIKMIKDSLEKEIVWWNNAQEEQKKLDNFSAPYFKAKEVESKFKAIEMLVKNLEKAKKPTEKKEKKDDNKTEEENKNDNSQHQNTNDGENDTNNEGVKEQKENMDKNGDDANKPENTPDGKNGQEPPNDSDNVPSGDTPEQKDEL</sequence>
<evidence type="ECO:0000313" key="8">
    <source>
        <dbReference type="EMBL" id="SBT40171.1"/>
    </source>
</evidence>
<evidence type="ECO:0000313" key="11">
    <source>
        <dbReference type="Proteomes" id="UP000078555"/>
    </source>
</evidence>
<dbReference type="GO" id="GO:0034663">
    <property type="term" value="C:endoplasmic reticulum chaperone complex"/>
    <property type="evidence" value="ECO:0007669"/>
    <property type="project" value="TreeGrafter"/>
</dbReference>
<keyword evidence="4" id="KW-0143">Chaperone</keyword>
<feature type="chain" id="PRO_5015059924" evidence="7">
    <location>
        <begin position="21"/>
        <end position="926"/>
    </location>
</feature>
<dbReference type="InterPro" id="IPR029048">
    <property type="entry name" value="HSP70_C_sf"/>
</dbReference>
<gene>
    <name evidence="8" type="ORF">POVWA1_041550</name>
    <name evidence="9" type="ORF">POVWA2_040110</name>
</gene>
<protein>
    <submittedName>
        <fullName evidence="8">Heat shock protein 110, putative</fullName>
    </submittedName>
</protein>
<dbReference type="InterPro" id="IPR043129">
    <property type="entry name" value="ATPase_NBD"/>
</dbReference>
<evidence type="ECO:0000256" key="4">
    <source>
        <dbReference type="ARBA" id="ARBA00023186"/>
    </source>
</evidence>
<dbReference type="Pfam" id="PF00012">
    <property type="entry name" value="HSP70"/>
    <property type="match status" value="1"/>
</dbReference>
<dbReference type="SUPFAM" id="SSF53067">
    <property type="entry name" value="Actin-like ATPase domain"/>
    <property type="match status" value="2"/>
</dbReference>
<evidence type="ECO:0000256" key="6">
    <source>
        <dbReference type="SAM" id="MobiDB-lite"/>
    </source>
</evidence>
<feature type="compositionally biased region" description="Basic and acidic residues" evidence="6">
    <location>
        <begin position="833"/>
        <end position="860"/>
    </location>
</feature>
<evidence type="ECO:0000313" key="10">
    <source>
        <dbReference type="Proteomes" id="UP000078550"/>
    </source>
</evidence>
<evidence type="ECO:0000313" key="9">
    <source>
        <dbReference type="EMBL" id="SBT40625.1"/>
    </source>
</evidence>
<dbReference type="InterPro" id="IPR029047">
    <property type="entry name" value="HSP70_peptide-bd_sf"/>
</dbReference>
<name>A0A1A8Z8I2_PLAOA</name>
<accession>A0A1A8Z8I2</accession>
<dbReference type="FunFam" id="3.90.640.10:FF:000029">
    <property type="entry name" value="Heat shock protein 110"/>
    <property type="match status" value="1"/>
</dbReference>
<dbReference type="GO" id="GO:0005524">
    <property type="term" value="F:ATP binding"/>
    <property type="evidence" value="ECO:0007669"/>
    <property type="project" value="UniProtKB-KW"/>
</dbReference>
<evidence type="ECO:0000256" key="3">
    <source>
        <dbReference type="ARBA" id="ARBA00022840"/>
    </source>
</evidence>
<dbReference type="Gene3D" id="2.60.34.10">
    <property type="entry name" value="Substrate Binding Domain Of DNAk, Chain A, domain 1"/>
    <property type="match status" value="1"/>
</dbReference>
<dbReference type="EMBL" id="FLRD01000113">
    <property type="protein sequence ID" value="SBT40171.1"/>
    <property type="molecule type" value="Genomic_DNA"/>
</dbReference>
<keyword evidence="8" id="KW-0346">Stress response</keyword>
<evidence type="ECO:0000256" key="7">
    <source>
        <dbReference type="SAM" id="SignalP"/>
    </source>
</evidence>
<evidence type="ECO:0000256" key="1">
    <source>
        <dbReference type="ARBA" id="ARBA00022741"/>
    </source>
</evidence>
<evidence type="ECO:0000256" key="5">
    <source>
        <dbReference type="SAM" id="Coils"/>
    </source>
</evidence>
<feature type="coiled-coil region" evidence="5">
    <location>
        <begin position="731"/>
        <end position="775"/>
    </location>
</feature>
<evidence type="ECO:0000256" key="2">
    <source>
        <dbReference type="ARBA" id="ARBA00022824"/>
    </source>
</evidence>
<organism evidence="8 11">
    <name type="scientific">Plasmodium ovale wallikeri</name>
    <dbReference type="NCBI Taxonomy" id="864142"/>
    <lineage>
        <taxon>Eukaryota</taxon>
        <taxon>Sar</taxon>
        <taxon>Alveolata</taxon>
        <taxon>Apicomplexa</taxon>
        <taxon>Aconoidasida</taxon>
        <taxon>Haemosporida</taxon>
        <taxon>Plasmodiidae</taxon>
        <taxon>Plasmodium</taxon>
        <taxon>Plasmodium (Plasmodium)</taxon>
    </lineage>
</organism>
<dbReference type="Gene3D" id="3.30.30.30">
    <property type="match status" value="1"/>
</dbReference>
<dbReference type="Proteomes" id="UP000078550">
    <property type="component" value="Unassembled WGS sequence"/>
</dbReference>
<feature type="compositionally biased region" description="Polar residues" evidence="6">
    <location>
        <begin position="906"/>
        <end position="916"/>
    </location>
</feature>
<dbReference type="GO" id="GO:0140662">
    <property type="term" value="F:ATP-dependent protein folding chaperone"/>
    <property type="evidence" value="ECO:0007669"/>
    <property type="project" value="InterPro"/>
</dbReference>
<dbReference type="Gene3D" id="3.90.640.10">
    <property type="entry name" value="Actin, Chain A, domain 4"/>
    <property type="match status" value="1"/>
</dbReference>
<dbReference type="CDD" id="cd10230">
    <property type="entry name" value="ASKHA_NBD_HSP70_HYOU1"/>
    <property type="match status" value="1"/>
</dbReference>
<feature type="region of interest" description="Disordered" evidence="6">
    <location>
        <begin position="574"/>
        <end position="628"/>
    </location>
</feature>
<feature type="compositionally biased region" description="Basic and acidic residues" evidence="6">
    <location>
        <begin position="574"/>
        <end position="615"/>
    </location>
</feature>
<keyword evidence="2" id="KW-0256">Endoplasmic reticulum</keyword>
<feature type="region of interest" description="Disordered" evidence="6">
    <location>
        <begin position="833"/>
        <end position="926"/>
    </location>
</feature>
<feature type="signal peptide" evidence="7">
    <location>
        <begin position="1"/>
        <end position="20"/>
    </location>
</feature>
<proteinExistence type="predicted"/>
<dbReference type="Proteomes" id="UP000078555">
    <property type="component" value="Unassembled WGS sequence"/>
</dbReference>
<dbReference type="AlphaFoldDB" id="A0A1A8Z8I2"/>
<dbReference type="Gene3D" id="1.20.1270.10">
    <property type="match status" value="1"/>
</dbReference>
<keyword evidence="7" id="KW-0732">Signal</keyword>
<dbReference type="InterPro" id="IPR013126">
    <property type="entry name" value="Hsp_70_fam"/>
</dbReference>